<name>A0ABY7AL53_9ALTE</name>
<proteinExistence type="predicted"/>
<protein>
    <submittedName>
        <fullName evidence="3">XrtA-associated ATPase</fullName>
    </submittedName>
</protein>
<dbReference type="NCBIfam" id="TIGR03015">
    <property type="entry name" value="pepcterm_ATPase"/>
    <property type="match status" value="1"/>
</dbReference>
<dbReference type="Pfam" id="PF13401">
    <property type="entry name" value="AAA_22"/>
    <property type="match status" value="1"/>
</dbReference>
<feature type="compositionally biased region" description="Polar residues" evidence="1">
    <location>
        <begin position="306"/>
        <end position="317"/>
    </location>
</feature>
<dbReference type="InterPro" id="IPR027417">
    <property type="entry name" value="P-loop_NTPase"/>
</dbReference>
<dbReference type="PANTHER" id="PTHR35894">
    <property type="entry name" value="GENERAL SECRETION PATHWAY PROTEIN A-RELATED"/>
    <property type="match status" value="1"/>
</dbReference>
<dbReference type="SUPFAM" id="SSF52540">
    <property type="entry name" value="P-loop containing nucleoside triphosphate hydrolases"/>
    <property type="match status" value="1"/>
</dbReference>
<feature type="region of interest" description="Disordered" evidence="1">
    <location>
        <begin position="365"/>
        <end position="385"/>
    </location>
</feature>
<organism evidence="3 4">
    <name type="scientific">Catenovulum adriaticum</name>
    <dbReference type="NCBI Taxonomy" id="2984846"/>
    <lineage>
        <taxon>Bacteria</taxon>
        <taxon>Pseudomonadati</taxon>
        <taxon>Pseudomonadota</taxon>
        <taxon>Gammaproteobacteria</taxon>
        <taxon>Alteromonadales</taxon>
        <taxon>Alteromonadaceae</taxon>
        <taxon>Catenovulum</taxon>
    </lineage>
</organism>
<evidence type="ECO:0000256" key="1">
    <source>
        <dbReference type="SAM" id="MobiDB-lite"/>
    </source>
</evidence>
<evidence type="ECO:0000259" key="2">
    <source>
        <dbReference type="SMART" id="SM00382"/>
    </source>
</evidence>
<dbReference type="RefSeq" id="WP_268074185.1">
    <property type="nucleotide sequence ID" value="NZ_CP109965.1"/>
</dbReference>
<dbReference type="InterPro" id="IPR049945">
    <property type="entry name" value="AAA_22"/>
</dbReference>
<dbReference type="EMBL" id="CP109965">
    <property type="protein sequence ID" value="WAJ69891.1"/>
    <property type="molecule type" value="Genomic_DNA"/>
</dbReference>
<feature type="region of interest" description="Disordered" evidence="1">
    <location>
        <begin position="299"/>
        <end position="321"/>
    </location>
</feature>
<dbReference type="Gene3D" id="3.40.50.300">
    <property type="entry name" value="P-loop containing nucleotide triphosphate hydrolases"/>
    <property type="match status" value="1"/>
</dbReference>
<dbReference type="CDD" id="cd01127">
    <property type="entry name" value="TrwB_TraG_TraD_VirD4"/>
    <property type="match status" value="1"/>
</dbReference>
<dbReference type="InterPro" id="IPR003593">
    <property type="entry name" value="AAA+_ATPase"/>
</dbReference>
<dbReference type="SMART" id="SM00382">
    <property type="entry name" value="AAA"/>
    <property type="match status" value="1"/>
</dbReference>
<accession>A0ABY7AL53</accession>
<evidence type="ECO:0000313" key="4">
    <source>
        <dbReference type="Proteomes" id="UP001163726"/>
    </source>
</evidence>
<feature type="compositionally biased region" description="Basic and acidic residues" evidence="1">
    <location>
        <begin position="373"/>
        <end position="385"/>
    </location>
</feature>
<reference evidence="3" key="1">
    <citation type="submission" date="2022-10" db="EMBL/GenBank/DDBJ databases">
        <title>Catenovulum adriacola sp. nov. isolated in the Harbour of Susak.</title>
        <authorList>
            <person name="Schoch T."/>
            <person name="Reich S.J."/>
            <person name="Stoeferle S."/>
            <person name="Flaiz M."/>
            <person name="Kazda M."/>
            <person name="Riedel C.U."/>
            <person name="Duerre P."/>
        </authorList>
    </citation>
    <scope>NUCLEOTIDE SEQUENCE</scope>
    <source>
        <strain evidence="3">TS8</strain>
    </source>
</reference>
<keyword evidence="4" id="KW-1185">Reference proteome</keyword>
<dbReference type="PANTHER" id="PTHR35894:SF1">
    <property type="entry name" value="PHOSPHORIBULOKINASE _ URIDINE KINASE FAMILY"/>
    <property type="match status" value="1"/>
</dbReference>
<dbReference type="InterPro" id="IPR052026">
    <property type="entry name" value="ExeA_AAA_ATPase_DNA-bind"/>
</dbReference>
<feature type="domain" description="AAA+ ATPase" evidence="2">
    <location>
        <begin position="42"/>
        <end position="251"/>
    </location>
</feature>
<dbReference type="InterPro" id="IPR017466">
    <property type="entry name" value="XrtA-assoc_ATPase-like"/>
</dbReference>
<sequence>MYEAFYGLKEKPFHLTPDPHFFFASKLHTRALSYLKYGITQGEGFIVITGAIGTGKTTIANSMLAEIDEQEVKAIQIVTPKLNPDDLIIVTAEKLGLSTEHKTKGQILQQIEKELIRLVETGHRALLIVDEAQNLPVESVEELRMLSNFQTNGKPLLQSFLLGQPELRSLLQLPNMEQFRQRIVASCDLKALSSAETHEYIHFRVNAASETESPVKLISDEGIDKIFQLSQGIPRRINTISDRVLLYGFLEDKKYLEADDVQVVIDEIKQESVEQADAQASGEKQETKVEKDYAKQETLLEDLTPPSAQTKENQSGIPSDILEDVTHLRNMLQEMRYTLETSIEYKLKVSRYIDNAINRKLKQLKQVSNADGEESKAEAKQDVGE</sequence>
<dbReference type="Proteomes" id="UP001163726">
    <property type="component" value="Chromosome"/>
</dbReference>
<gene>
    <name evidence="3" type="ORF">OLW01_12175</name>
</gene>
<evidence type="ECO:0000313" key="3">
    <source>
        <dbReference type="EMBL" id="WAJ69891.1"/>
    </source>
</evidence>